<dbReference type="PANTHER" id="PTHR35279:SF1">
    <property type="entry name" value="ARABINANASE_LEVANSUCRASE_INVERTASE"/>
    <property type="match status" value="1"/>
</dbReference>
<organism evidence="1 2">
    <name type="scientific">Arcicella rosea</name>
    <dbReference type="NCBI Taxonomy" id="502909"/>
    <lineage>
        <taxon>Bacteria</taxon>
        <taxon>Pseudomonadati</taxon>
        <taxon>Bacteroidota</taxon>
        <taxon>Cytophagia</taxon>
        <taxon>Cytophagales</taxon>
        <taxon>Flectobacillaceae</taxon>
        <taxon>Arcicella</taxon>
    </lineage>
</organism>
<evidence type="ECO:0000313" key="1">
    <source>
        <dbReference type="EMBL" id="MBB6005302.1"/>
    </source>
</evidence>
<dbReference type="SUPFAM" id="SSF75005">
    <property type="entry name" value="Arabinanase/levansucrase/invertase"/>
    <property type="match status" value="1"/>
</dbReference>
<name>A0A841ENJ7_9BACT</name>
<dbReference type="RefSeq" id="WP_184137001.1">
    <property type="nucleotide sequence ID" value="NZ_JACHKT010000040.1"/>
</dbReference>
<accession>A0A841ENJ7</accession>
<evidence type="ECO:0008006" key="3">
    <source>
        <dbReference type="Google" id="ProtNLM"/>
    </source>
</evidence>
<dbReference type="AlphaFoldDB" id="A0A841ENJ7"/>
<evidence type="ECO:0000313" key="2">
    <source>
        <dbReference type="Proteomes" id="UP000524404"/>
    </source>
</evidence>
<dbReference type="PANTHER" id="PTHR35279">
    <property type="match status" value="1"/>
</dbReference>
<dbReference type="EMBL" id="JACHKT010000040">
    <property type="protein sequence ID" value="MBB6005302.1"/>
    <property type="molecule type" value="Genomic_DNA"/>
</dbReference>
<dbReference type="Gene3D" id="2.115.10.20">
    <property type="entry name" value="Glycosyl hydrolase domain, family 43"/>
    <property type="match status" value="2"/>
</dbReference>
<comment type="caution">
    <text evidence="1">The sequence shown here is derived from an EMBL/GenBank/DDBJ whole genome shotgun (WGS) entry which is preliminary data.</text>
</comment>
<dbReference type="InterPro" id="IPR023296">
    <property type="entry name" value="Glyco_hydro_beta-prop_sf"/>
</dbReference>
<proteinExistence type="predicted"/>
<reference evidence="1 2" key="1">
    <citation type="submission" date="2020-08" db="EMBL/GenBank/DDBJ databases">
        <title>Functional genomics of gut bacteria from endangered species of beetles.</title>
        <authorList>
            <person name="Carlos-Shanley C."/>
        </authorList>
    </citation>
    <scope>NUCLEOTIDE SEQUENCE [LARGE SCALE GENOMIC DNA]</scope>
    <source>
        <strain evidence="1 2">S00070</strain>
    </source>
</reference>
<dbReference type="Proteomes" id="UP000524404">
    <property type="component" value="Unassembled WGS sequence"/>
</dbReference>
<gene>
    <name evidence="1" type="ORF">HNP25_003974</name>
</gene>
<protein>
    <recommendedName>
        <fullName evidence="3">Glycosyl hydrolases family 32 N-terminal domain-containing protein</fullName>
    </recommendedName>
</protein>
<keyword evidence="2" id="KW-1185">Reference proteome</keyword>
<sequence>MNWIKKGHIYTPDGSISWSKSHAQVPICDYAPDETKIRIYFSTRDEQGRSNPNFIEVEASNPHNILFENREPFIELGKKGTFDDCGVMPSWIIDYDNKKYLYYIGWNVRNTIPYHNAVGLAISEDGGKTFQKLSEGPLWDRDYIEPHYSGTSCVLIDDNGIWRNWYLSCTEWREVKGIMEPRYHIKYAESTNGIDWIRKGRVAIDYRDNDEAGIVKASVIKENGIYKMWYSHRNFNDYRIDATQSYRIGYAESSDGIKWDRKDELMTMDISSNPADFDSIMLAYPHVLPINNQLHMFYNGNGFGRTGIGYAVLN</sequence>